<dbReference type="SUPFAM" id="SSF52540">
    <property type="entry name" value="P-loop containing nucleoside triphosphate hydrolases"/>
    <property type="match status" value="1"/>
</dbReference>
<dbReference type="RefSeq" id="WP_144992562.1">
    <property type="nucleotide sequence ID" value="NZ_CP036281.1"/>
</dbReference>
<proteinExistence type="inferred from homology"/>
<keyword evidence="13" id="KW-1185">Reference proteome</keyword>
<dbReference type="GO" id="GO:0004713">
    <property type="term" value="F:protein tyrosine kinase activity"/>
    <property type="evidence" value="ECO:0007669"/>
    <property type="project" value="UniProtKB-KW"/>
</dbReference>
<evidence type="ECO:0000256" key="6">
    <source>
        <dbReference type="ARBA" id="ARBA00023137"/>
    </source>
</evidence>
<protein>
    <submittedName>
        <fullName evidence="12">Tyrosine-protein kinase wzc</fullName>
        <ecNumber evidence="12">2.7.10.-</ecNumber>
    </submittedName>
</protein>
<evidence type="ECO:0000313" key="13">
    <source>
        <dbReference type="Proteomes" id="UP000317178"/>
    </source>
</evidence>
<dbReference type="InterPro" id="IPR005702">
    <property type="entry name" value="Wzc-like_C"/>
</dbReference>
<dbReference type="PANTHER" id="PTHR32309">
    <property type="entry name" value="TYROSINE-PROTEIN KINASE"/>
    <property type="match status" value="1"/>
</dbReference>
<dbReference type="GO" id="GO:0005524">
    <property type="term" value="F:ATP binding"/>
    <property type="evidence" value="ECO:0007669"/>
    <property type="project" value="UniProtKB-KW"/>
</dbReference>
<evidence type="ECO:0000256" key="7">
    <source>
        <dbReference type="ARBA" id="ARBA00053015"/>
    </source>
</evidence>
<gene>
    <name evidence="12" type="primary">wzc</name>
    <name evidence="12" type="ORF">Pla110_03450</name>
</gene>
<feature type="region of interest" description="Disordered" evidence="9">
    <location>
        <begin position="738"/>
        <end position="791"/>
    </location>
</feature>
<evidence type="ECO:0000256" key="3">
    <source>
        <dbReference type="ARBA" id="ARBA00022741"/>
    </source>
</evidence>
<keyword evidence="10" id="KW-1133">Transmembrane helix</keyword>
<feature type="compositionally biased region" description="Acidic residues" evidence="9">
    <location>
        <begin position="743"/>
        <end position="753"/>
    </location>
</feature>
<feature type="transmembrane region" description="Helical" evidence="10">
    <location>
        <begin position="455"/>
        <end position="476"/>
    </location>
</feature>
<dbReference type="InterPro" id="IPR050445">
    <property type="entry name" value="Bact_polysacc_biosynth/exp"/>
</dbReference>
<keyword evidence="10" id="KW-0472">Membrane</keyword>
<evidence type="ECO:0000313" key="12">
    <source>
        <dbReference type="EMBL" id="QDU78641.1"/>
    </source>
</evidence>
<evidence type="ECO:0000256" key="8">
    <source>
        <dbReference type="SAM" id="Coils"/>
    </source>
</evidence>
<dbReference type="InterPro" id="IPR027417">
    <property type="entry name" value="P-loop_NTPase"/>
</dbReference>
<dbReference type="OrthoDB" id="9794577at2"/>
<name>A0A518CHE5_9PLAN</name>
<accession>A0A518CHE5</accession>
<keyword evidence="3" id="KW-0547">Nucleotide-binding</keyword>
<evidence type="ECO:0000256" key="10">
    <source>
        <dbReference type="SAM" id="Phobius"/>
    </source>
</evidence>
<dbReference type="Pfam" id="PF13614">
    <property type="entry name" value="AAA_31"/>
    <property type="match status" value="1"/>
</dbReference>
<dbReference type="EMBL" id="CP036281">
    <property type="protein sequence ID" value="QDU78641.1"/>
    <property type="molecule type" value="Genomic_DNA"/>
</dbReference>
<dbReference type="EC" id="2.7.10.-" evidence="12"/>
<dbReference type="AlphaFoldDB" id="A0A518CHE5"/>
<evidence type="ECO:0000256" key="1">
    <source>
        <dbReference type="ARBA" id="ARBA00008883"/>
    </source>
</evidence>
<dbReference type="FunFam" id="3.40.50.300:FF:000527">
    <property type="entry name" value="Tyrosine-protein kinase etk"/>
    <property type="match status" value="1"/>
</dbReference>
<dbReference type="GO" id="GO:0042802">
    <property type="term" value="F:identical protein binding"/>
    <property type="evidence" value="ECO:0007669"/>
    <property type="project" value="UniProtKB-ARBA"/>
</dbReference>
<keyword evidence="4 12" id="KW-0418">Kinase</keyword>
<organism evidence="12 13">
    <name type="scientific">Polystyrenella longa</name>
    <dbReference type="NCBI Taxonomy" id="2528007"/>
    <lineage>
        <taxon>Bacteria</taxon>
        <taxon>Pseudomonadati</taxon>
        <taxon>Planctomycetota</taxon>
        <taxon>Planctomycetia</taxon>
        <taxon>Planctomycetales</taxon>
        <taxon>Planctomycetaceae</taxon>
        <taxon>Polystyrenella</taxon>
    </lineage>
</organism>
<dbReference type="CDD" id="cd05387">
    <property type="entry name" value="BY-kinase"/>
    <property type="match status" value="1"/>
</dbReference>
<keyword evidence="2 12" id="KW-0808">Transferase</keyword>
<evidence type="ECO:0000256" key="9">
    <source>
        <dbReference type="SAM" id="MobiDB-lite"/>
    </source>
</evidence>
<comment type="similarity">
    <text evidence="1">Belongs to the etk/wzc family.</text>
</comment>
<keyword evidence="8" id="KW-0175">Coiled coil</keyword>
<dbReference type="KEGG" id="plon:Pla110_03450"/>
<dbReference type="Proteomes" id="UP000317178">
    <property type="component" value="Chromosome"/>
</dbReference>
<dbReference type="PANTHER" id="PTHR32309:SF31">
    <property type="entry name" value="CAPSULAR EXOPOLYSACCHARIDE FAMILY"/>
    <property type="match status" value="1"/>
</dbReference>
<evidence type="ECO:0000256" key="5">
    <source>
        <dbReference type="ARBA" id="ARBA00022840"/>
    </source>
</evidence>
<dbReference type="NCBIfam" id="TIGR01007">
    <property type="entry name" value="eps_fam"/>
    <property type="match status" value="1"/>
</dbReference>
<dbReference type="Gene3D" id="3.40.50.300">
    <property type="entry name" value="P-loop containing nucleotide triphosphate hydrolases"/>
    <property type="match status" value="1"/>
</dbReference>
<keyword evidence="10" id="KW-0812">Transmembrane</keyword>
<feature type="domain" description="AAA" evidence="11">
    <location>
        <begin position="553"/>
        <end position="667"/>
    </location>
</feature>
<evidence type="ECO:0000256" key="2">
    <source>
        <dbReference type="ARBA" id="ARBA00022679"/>
    </source>
</evidence>
<dbReference type="InterPro" id="IPR025669">
    <property type="entry name" value="AAA_dom"/>
</dbReference>
<keyword evidence="6" id="KW-0829">Tyrosine-protein kinase</keyword>
<dbReference type="GO" id="GO:0005886">
    <property type="term" value="C:plasma membrane"/>
    <property type="evidence" value="ECO:0007669"/>
    <property type="project" value="UniProtKB-ARBA"/>
</dbReference>
<sequence length="791" mass="88804">MNPYLDQSNSNESSNHDNSTSAMMARVMRFLRVIMLRKKIIVVCVILSSVAGAYRYSTQIPMFQSTAQLLILSNGGFQTDDVSGQSLLKNQMPTYTRLLSSDRVLETAASHLPPEHQVDVSGNPMEMQVKILRSQLSTSVSPQTNLIDIRFTSQSPETAAYTIDQVIMAYLKFMEETHQNGTQNLLKLLTEDQTKMENQYQENANQLIELQRRSDLLLNSGSETVSLVGQRILSLQTAYTEAQNQMIKLESLIKVLKQAIEKGSNAQQYAEEILGPGPVGNELLSQEMGLQDRLIVSRLQDQLKVDQAELKSKLTTLDYNHPDVMVLTNRIQSAEDALQQRLQSNQSSYHVQQNRRQAQRLLEIAEQKLVQYEERYRALKESYLSEEEKGRESTLVMLKIKQLETHQTRIMAQHDTLLQKIREVDLDDRASVLAKTVKKPEISRYPISPNKIRTAMFSLILGIAMGIGVIVVLEALDDRFRSPDEIKYHLNLPVLAMVRKMEETTGYAIDAVQTHVNPNSVESEAFRTLRTAISFSSHESRRLLVTSTEKSDGKTTVMANLAVAFAQSNKKTLIVDTDMRRPGMTNLLELRKEEGLSKLLRSEEPVDQCAVELIQPSGSPNLDILPSGSRPVNPSELLSSNRLSDFLSWAETVYDQIIIDAPPILAVSDAGIVGRLVDTLVLVMRPDKNRRGLVYRSVETLQMFGIHISGIVVNHLTPDQGSDYYGYGYGYGYSEDYGHEESTGEDGYDEDGYGDGNYQKEPAILGYTSPDSGQDAGYEDDDYETNPYQAA</sequence>
<comment type="catalytic activity">
    <reaction evidence="7">
        <text>L-tyrosyl-[protein] + ATP = O-phospho-L-tyrosyl-[protein] + ADP + H(+)</text>
        <dbReference type="Rhea" id="RHEA:10596"/>
        <dbReference type="Rhea" id="RHEA-COMP:10136"/>
        <dbReference type="Rhea" id="RHEA-COMP:20101"/>
        <dbReference type="ChEBI" id="CHEBI:15378"/>
        <dbReference type="ChEBI" id="CHEBI:30616"/>
        <dbReference type="ChEBI" id="CHEBI:46858"/>
        <dbReference type="ChEBI" id="CHEBI:61978"/>
        <dbReference type="ChEBI" id="CHEBI:456216"/>
    </reaction>
</comment>
<feature type="coiled-coil region" evidence="8">
    <location>
        <begin position="355"/>
        <end position="389"/>
    </location>
</feature>
<reference evidence="12 13" key="1">
    <citation type="submission" date="2019-02" db="EMBL/GenBank/DDBJ databases">
        <title>Deep-cultivation of Planctomycetes and their phenomic and genomic characterization uncovers novel biology.</title>
        <authorList>
            <person name="Wiegand S."/>
            <person name="Jogler M."/>
            <person name="Boedeker C."/>
            <person name="Pinto D."/>
            <person name="Vollmers J."/>
            <person name="Rivas-Marin E."/>
            <person name="Kohn T."/>
            <person name="Peeters S.H."/>
            <person name="Heuer A."/>
            <person name="Rast P."/>
            <person name="Oberbeckmann S."/>
            <person name="Bunk B."/>
            <person name="Jeske O."/>
            <person name="Meyerdierks A."/>
            <person name="Storesund J.E."/>
            <person name="Kallscheuer N."/>
            <person name="Luecker S."/>
            <person name="Lage O.M."/>
            <person name="Pohl T."/>
            <person name="Merkel B.J."/>
            <person name="Hornburger P."/>
            <person name="Mueller R.-W."/>
            <person name="Bruemmer F."/>
            <person name="Labrenz M."/>
            <person name="Spormann A.M."/>
            <person name="Op den Camp H."/>
            <person name="Overmann J."/>
            <person name="Amann R."/>
            <person name="Jetten M.S.M."/>
            <person name="Mascher T."/>
            <person name="Medema M.H."/>
            <person name="Devos D.P."/>
            <person name="Kaster A.-K."/>
            <person name="Ovreas L."/>
            <person name="Rohde M."/>
            <person name="Galperin M.Y."/>
            <person name="Jogler C."/>
        </authorList>
    </citation>
    <scope>NUCLEOTIDE SEQUENCE [LARGE SCALE GENOMIC DNA]</scope>
    <source>
        <strain evidence="12 13">Pla110</strain>
    </source>
</reference>
<evidence type="ECO:0000256" key="4">
    <source>
        <dbReference type="ARBA" id="ARBA00022777"/>
    </source>
</evidence>
<keyword evidence="5" id="KW-0067">ATP-binding</keyword>
<evidence type="ECO:0000259" key="11">
    <source>
        <dbReference type="Pfam" id="PF13614"/>
    </source>
</evidence>